<sequence length="259" mass="27561">MARSLDEALLDLSAVDALPDTARRAIARHWARRVASESRVSCAFAQLAPWLRALSAEEVVVALVARAAEDERRHAAICKRLAEVYAGAPVEAPVVEDAALPSFGCADERLEVALHVAGLCCINETIATAWIGECLAGATVPLAVAANQAHLREEIDHARIGWAYLGGKSLPPGLREMLAERVVKLLRANVPQWEAADQYLPGEGLPAHGCPDEASSRRAVHAAVEGLVLPGFAHVGLDVRGAGAWWEERGRQGCPSVSA</sequence>
<dbReference type="InterPro" id="IPR009078">
    <property type="entry name" value="Ferritin-like_SF"/>
</dbReference>
<evidence type="ECO:0000313" key="2">
    <source>
        <dbReference type="Proteomes" id="UP000019678"/>
    </source>
</evidence>
<dbReference type="STRING" id="1192034.CAP_4157"/>
<reference evidence="1 2" key="1">
    <citation type="submission" date="2013-05" db="EMBL/GenBank/DDBJ databases">
        <title>Genome assembly of Chondromyces apiculatus DSM 436.</title>
        <authorList>
            <person name="Sharma G."/>
            <person name="Khatri I."/>
            <person name="Kaur C."/>
            <person name="Mayilraj S."/>
            <person name="Subramanian S."/>
        </authorList>
    </citation>
    <scope>NUCLEOTIDE SEQUENCE [LARGE SCALE GENOMIC DNA]</scope>
    <source>
        <strain evidence="1 2">DSM 436</strain>
    </source>
</reference>
<dbReference type="EMBL" id="ASRX01000003">
    <property type="protein sequence ID" value="EYF08627.1"/>
    <property type="molecule type" value="Genomic_DNA"/>
</dbReference>
<dbReference type="SUPFAM" id="SSF47240">
    <property type="entry name" value="Ferritin-like"/>
    <property type="match status" value="1"/>
</dbReference>
<gene>
    <name evidence="1" type="ORF">CAP_4157</name>
</gene>
<dbReference type="Proteomes" id="UP000019678">
    <property type="component" value="Unassembled WGS sequence"/>
</dbReference>
<dbReference type="OrthoDB" id="5505132at2"/>
<keyword evidence="2" id="KW-1185">Reference proteome</keyword>
<accession>A0A017TIC1</accession>
<dbReference type="AlphaFoldDB" id="A0A017TIC1"/>
<proteinExistence type="predicted"/>
<protein>
    <submittedName>
        <fullName evidence="1">Uncharacterized protein</fullName>
    </submittedName>
</protein>
<dbReference type="eggNOG" id="COG1633">
    <property type="taxonomic scope" value="Bacteria"/>
</dbReference>
<dbReference type="RefSeq" id="WP_052374008.1">
    <property type="nucleotide sequence ID" value="NZ_ASRX01000003.1"/>
</dbReference>
<evidence type="ECO:0000313" key="1">
    <source>
        <dbReference type="EMBL" id="EYF08627.1"/>
    </source>
</evidence>
<comment type="caution">
    <text evidence="1">The sequence shown here is derived from an EMBL/GenBank/DDBJ whole genome shotgun (WGS) entry which is preliminary data.</text>
</comment>
<name>A0A017TIC1_9BACT</name>
<organism evidence="1 2">
    <name type="scientific">Chondromyces apiculatus DSM 436</name>
    <dbReference type="NCBI Taxonomy" id="1192034"/>
    <lineage>
        <taxon>Bacteria</taxon>
        <taxon>Pseudomonadati</taxon>
        <taxon>Myxococcota</taxon>
        <taxon>Polyangia</taxon>
        <taxon>Polyangiales</taxon>
        <taxon>Polyangiaceae</taxon>
        <taxon>Chondromyces</taxon>
    </lineage>
</organism>